<dbReference type="AlphaFoldDB" id="A0A6A4H4T9"/>
<feature type="compositionally biased region" description="Acidic residues" evidence="1">
    <location>
        <begin position="250"/>
        <end position="260"/>
    </location>
</feature>
<dbReference type="Proteomes" id="UP000799118">
    <property type="component" value="Unassembled WGS sequence"/>
</dbReference>
<evidence type="ECO:0000313" key="3">
    <source>
        <dbReference type="Proteomes" id="UP000799118"/>
    </source>
</evidence>
<reference evidence="2" key="1">
    <citation type="journal article" date="2019" name="Environ. Microbiol.">
        <title>Fungal ecological strategies reflected in gene transcription - a case study of two litter decomposers.</title>
        <authorList>
            <person name="Barbi F."/>
            <person name="Kohler A."/>
            <person name="Barry K."/>
            <person name="Baskaran P."/>
            <person name="Daum C."/>
            <person name="Fauchery L."/>
            <person name="Ihrmark K."/>
            <person name="Kuo A."/>
            <person name="LaButti K."/>
            <person name="Lipzen A."/>
            <person name="Morin E."/>
            <person name="Grigoriev I.V."/>
            <person name="Henrissat B."/>
            <person name="Lindahl B."/>
            <person name="Martin F."/>
        </authorList>
    </citation>
    <scope>NUCLEOTIDE SEQUENCE</scope>
    <source>
        <strain evidence="2">JB14</strain>
    </source>
</reference>
<feature type="compositionally biased region" description="Acidic residues" evidence="1">
    <location>
        <begin position="156"/>
        <end position="166"/>
    </location>
</feature>
<proteinExistence type="predicted"/>
<feature type="region of interest" description="Disordered" evidence="1">
    <location>
        <begin position="156"/>
        <end position="181"/>
    </location>
</feature>
<gene>
    <name evidence="2" type="ORF">BT96DRAFT_287480</name>
</gene>
<accession>A0A6A4H4T9</accession>
<evidence type="ECO:0000313" key="2">
    <source>
        <dbReference type="EMBL" id="KAE9392127.1"/>
    </source>
</evidence>
<dbReference type="EMBL" id="ML769604">
    <property type="protein sequence ID" value="KAE9392127.1"/>
    <property type="molecule type" value="Genomic_DNA"/>
</dbReference>
<organism evidence="2 3">
    <name type="scientific">Gymnopus androsaceus JB14</name>
    <dbReference type="NCBI Taxonomy" id="1447944"/>
    <lineage>
        <taxon>Eukaryota</taxon>
        <taxon>Fungi</taxon>
        <taxon>Dikarya</taxon>
        <taxon>Basidiomycota</taxon>
        <taxon>Agaricomycotina</taxon>
        <taxon>Agaricomycetes</taxon>
        <taxon>Agaricomycetidae</taxon>
        <taxon>Agaricales</taxon>
        <taxon>Marasmiineae</taxon>
        <taxon>Omphalotaceae</taxon>
        <taxon>Gymnopus</taxon>
    </lineage>
</organism>
<feature type="region of interest" description="Disordered" evidence="1">
    <location>
        <begin position="199"/>
        <end position="275"/>
    </location>
</feature>
<keyword evidence="3" id="KW-1185">Reference proteome</keyword>
<name>A0A6A4H4T9_9AGAR</name>
<sequence>MNNLPCTEILGNSVGGCIDIGTVQKLLIGGWLFVDLNSGSTELLVVEGEPLPEFVAEAFEEPEREVSTQGSLEVSDEAEVLETEVADETEDPSTSLRVEEATGTPTETPTFVAVGLTEADTSIPEPLNEPEDAGLAPFEVEFPDETGTVLGTLEVPETEVEDETEDPVPSTPLGLDEATGTPIETPTFVAVRLTEADTSIPEPFNEPEAGRPEDVGPAPFEPEGPDPFNEPGTETPVGTLEVAPSGTEAPETEVGDETEDPTPSFPLGVNEVTGTPIETPTLVAVGLTEADTLILEPLDEPEAGLEPDVTPEGADAEPLPDPFGEPEEGVPAPGTLEGAIDEAEDQV</sequence>
<evidence type="ECO:0000256" key="1">
    <source>
        <dbReference type="SAM" id="MobiDB-lite"/>
    </source>
</evidence>
<feature type="region of interest" description="Disordered" evidence="1">
    <location>
        <begin position="299"/>
        <end position="347"/>
    </location>
</feature>
<feature type="region of interest" description="Disordered" evidence="1">
    <location>
        <begin position="86"/>
        <end position="107"/>
    </location>
</feature>
<protein>
    <submittedName>
        <fullName evidence="2">Uncharacterized protein</fullName>
    </submittedName>
</protein>